<protein>
    <submittedName>
        <fullName evidence="1">Abortive phage infection protein</fullName>
    </submittedName>
</protein>
<gene>
    <name evidence="1" type="ORF">C1880_03390</name>
</gene>
<dbReference type="InterPro" id="IPR014942">
    <property type="entry name" value="AbiEii"/>
</dbReference>
<comment type="caution">
    <text evidence="1">The sequence shown here is derived from an EMBL/GenBank/DDBJ whole genome shotgun (WGS) entry which is preliminary data.</text>
</comment>
<evidence type="ECO:0000313" key="2">
    <source>
        <dbReference type="Proteomes" id="UP000253792"/>
    </source>
</evidence>
<evidence type="ECO:0000313" key="1">
    <source>
        <dbReference type="EMBL" id="RDB56810.1"/>
    </source>
</evidence>
<sequence length="281" mass="31311">MRTKNAMQLKARINNMAKEAGIPAQAMMQNYLLERLLERLAESPWRDNVVIKGGVLISSLVGVGSRTTMDLDTTVRGFDLTHESAERAFREIAAVQADDDWEFEFDRTEDIRETDDYPGIRVHLKANYAPMSAPLTVDVTTGDRITPEAVEYSYPLLFGEGEITLMAYPVETVLAEKLETVVTRGVANTRPRDFYDIHVLMGTMGESVDMLTLREALDSTCEKRGSQAVIARWAEVLDDVASDEAMLAQWAKYVRKNPYAKGILLQDCCATAKATLASMMG</sequence>
<dbReference type="RefSeq" id="WP_114620284.1">
    <property type="nucleotide sequence ID" value="NZ_PPTP01000002.1"/>
</dbReference>
<dbReference type="OrthoDB" id="9808443at2"/>
<proteinExistence type="predicted"/>
<organism evidence="1 2">
    <name type="scientific">Senegalimassilia anaerobia</name>
    <dbReference type="NCBI Taxonomy" id="1473216"/>
    <lineage>
        <taxon>Bacteria</taxon>
        <taxon>Bacillati</taxon>
        <taxon>Actinomycetota</taxon>
        <taxon>Coriobacteriia</taxon>
        <taxon>Coriobacteriales</taxon>
        <taxon>Coriobacteriaceae</taxon>
        <taxon>Senegalimassilia</taxon>
    </lineage>
</organism>
<dbReference type="Pfam" id="PF08843">
    <property type="entry name" value="AbiEii"/>
    <property type="match status" value="1"/>
</dbReference>
<keyword evidence="2" id="KW-1185">Reference proteome</keyword>
<dbReference type="AlphaFoldDB" id="A0A369LBV5"/>
<dbReference type="Proteomes" id="UP000253792">
    <property type="component" value="Unassembled WGS sequence"/>
</dbReference>
<dbReference type="EMBL" id="PPTP01000002">
    <property type="protein sequence ID" value="RDB56810.1"/>
    <property type="molecule type" value="Genomic_DNA"/>
</dbReference>
<accession>A0A369LBV5</accession>
<name>A0A369LBV5_9ACTN</name>
<reference evidence="1 2" key="1">
    <citation type="journal article" date="2018" name="Elife">
        <title>Discovery and characterization of a prevalent human gut bacterial enzyme sufficient for the inactivation of a family of plant toxins.</title>
        <authorList>
            <person name="Koppel N."/>
            <person name="Bisanz J.E."/>
            <person name="Pandelia M.E."/>
            <person name="Turnbaugh P.J."/>
            <person name="Balskus E.P."/>
        </authorList>
    </citation>
    <scope>NUCLEOTIDE SEQUENCE [LARGE SCALE GENOMIC DNA]</scope>
    <source>
        <strain evidence="2">anaerobia AP69FAA</strain>
    </source>
</reference>